<dbReference type="PANTHER" id="PTHR43742:SF6">
    <property type="entry name" value="OXIDOREDUCTASE YYAE-RELATED"/>
    <property type="match status" value="1"/>
</dbReference>
<evidence type="ECO:0000256" key="1">
    <source>
        <dbReference type="ARBA" id="ARBA00023004"/>
    </source>
</evidence>
<keyword evidence="2" id="KW-0479">Metal-binding</keyword>
<keyword evidence="2" id="KW-0411">Iron-sulfur</keyword>
<sequence>KARKQGAQIVVIDVHRNRTAKWADWFIPVMPGTDAALALGIMFILFAEGLTDENFLQQYTVGHEELREHVRQYPPDVVSAITGVPVDDIYKLARLYGSTTPSFIRIGNGPQHHDNGGMTTRAIACLPALTGQWLVKGGGAIKGNGGYLSLNKSALERPGLSRKNTRRINMNLLGSAL</sequence>
<gene>
    <name evidence="5" type="ORF">K0U00_46785</name>
</gene>
<organism evidence="5 6">
    <name type="scientific">Paenibacillus sepulcri</name>
    <dbReference type="NCBI Taxonomy" id="359917"/>
    <lineage>
        <taxon>Bacteria</taxon>
        <taxon>Bacillati</taxon>
        <taxon>Bacillota</taxon>
        <taxon>Bacilli</taxon>
        <taxon>Bacillales</taxon>
        <taxon>Paenibacillaceae</taxon>
        <taxon>Paenibacillus</taxon>
    </lineage>
</organism>
<dbReference type="Proteomes" id="UP001519887">
    <property type="component" value="Unassembled WGS sequence"/>
</dbReference>
<dbReference type="InterPro" id="IPR006656">
    <property type="entry name" value="Mopterin_OxRdtase"/>
</dbReference>
<reference evidence="5 6" key="1">
    <citation type="submission" date="2021-07" db="EMBL/GenBank/DDBJ databases">
        <title>Paenibacillus radiodurans sp. nov., isolated from the southeastern edge of Tengger Desert.</title>
        <authorList>
            <person name="Zhang G."/>
        </authorList>
    </citation>
    <scope>NUCLEOTIDE SEQUENCE [LARGE SCALE GENOMIC DNA]</scope>
    <source>
        <strain evidence="5 6">CCM 7311</strain>
    </source>
</reference>
<dbReference type="SUPFAM" id="SSF53706">
    <property type="entry name" value="Formate dehydrogenase/DMSO reductase, domains 1-3"/>
    <property type="match status" value="1"/>
</dbReference>
<feature type="non-terminal residue" evidence="5">
    <location>
        <position position="1"/>
    </location>
</feature>
<evidence type="ECO:0000256" key="3">
    <source>
        <dbReference type="SAM" id="Phobius"/>
    </source>
</evidence>
<comment type="caution">
    <text evidence="5">The sequence shown here is derived from an EMBL/GenBank/DDBJ whole genome shotgun (WGS) entry which is preliminary data.</text>
</comment>
<keyword evidence="6" id="KW-1185">Reference proteome</keyword>
<proteinExistence type="predicted"/>
<dbReference type="EMBL" id="JAHZIK010003086">
    <property type="protein sequence ID" value="MBW7461590.1"/>
    <property type="molecule type" value="Genomic_DNA"/>
</dbReference>
<dbReference type="InterPro" id="IPR050612">
    <property type="entry name" value="Prok_Mopterin_Oxidored"/>
</dbReference>
<dbReference type="PANTHER" id="PTHR43742">
    <property type="entry name" value="TRIMETHYLAMINE-N-OXIDE REDUCTASE"/>
    <property type="match status" value="1"/>
</dbReference>
<keyword evidence="3" id="KW-1133">Transmembrane helix</keyword>
<feature type="domain" description="Molybdopterin oxidoreductase" evidence="4">
    <location>
        <begin position="2"/>
        <end position="139"/>
    </location>
</feature>
<evidence type="ECO:0000313" key="6">
    <source>
        <dbReference type="Proteomes" id="UP001519887"/>
    </source>
</evidence>
<keyword evidence="1" id="KW-0408">Iron</keyword>
<feature type="transmembrane region" description="Helical" evidence="3">
    <location>
        <begin position="25"/>
        <end position="47"/>
    </location>
</feature>
<accession>A0ABS7CKY1</accession>
<evidence type="ECO:0000313" key="5">
    <source>
        <dbReference type="EMBL" id="MBW7461590.1"/>
    </source>
</evidence>
<protein>
    <submittedName>
        <fullName evidence="5">Molybdopterin-dependent oxidoreductase</fullName>
    </submittedName>
</protein>
<dbReference type="Gene3D" id="3.40.228.10">
    <property type="entry name" value="Dimethylsulfoxide Reductase, domain 2"/>
    <property type="match status" value="1"/>
</dbReference>
<keyword evidence="3" id="KW-0472">Membrane</keyword>
<keyword evidence="3" id="KW-0812">Transmembrane</keyword>
<evidence type="ECO:0000256" key="2">
    <source>
        <dbReference type="ARBA" id="ARBA00023014"/>
    </source>
</evidence>
<feature type="non-terminal residue" evidence="5">
    <location>
        <position position="177"/>
    </location>
</feature>
<dbReference type="Pfam" id="PF00384">
    <property type="entry name" value="Molybdopterin"/>
    <property type="match status" value="1"/>
</dbReference>
<evidence type="ECO:0000259" key="4">
    <source>
        <dbReference type="Pfam" id="PF00384"/>
    </source>
</evidence>
<name>A0ABS7CKY1_9BACL</name>